<dbReference type="Pfam" id="PF02775">
    <property type="entry name" value="TPP_enzyme_C"/>
    <property type="match status" value="1"/>
</dbReference>
<evidence type="ECO:0000256" key="3">
    <source>
        <dbReference type="RuleBase" id="RU362132"/>
    </source>
</evidence>
<organism evidence="7">
    <name type="scientific">hydrothermal vent metagenome</name>
    <dbReference type="NCBI Taxonomy" id="652676"/>
    <lineage>
        <taxon>unclassified sequences</taxon>
        <taxon>metagenomes</taxon>
        <taxon>ecological metagenomes</taxon>
    </lineage>
</organism>
<dbReference type="Gene3D" id="3.40.50.1220">
    <property type="entry name" value="TPP-binding domain"/>
    <property type="match status" value="1"/>
</dbReference>
<evidence type="ECO:0000259" key="6">
    <source>
        <dbReference type="Pfam" id="PF02776"/>
    </source>
</evidence>
<evidence type="ECO:0000256" key="2">
    <source>
        <dbReference type="ARBA" id="ARBA00023052"/>
    </source>
</evidence>
<evidence type="ECO:0000259" key="5">
    <source>
        <dbReference type="Pfam" id="PF02775"/>
    </source>
</evidence>
<dbReference type="InterPro" id="IPR012001">
    <property type="entry name" value="Thiamin_PyroP_enz_TPP-bd_dom"/>
</dbReference>
<dbReference type="GO" id="GO:0030976">
    <property type="term" value="F:thiamine pyrophosphate binding"/>
    <property type="evidence" value="ECO:0007669"/>
    <property type="project" value="InterPro"/>
</dbReference>
<gene>
    <name evidence="7" type="ORF">MGWOODY_Clf2987</name>
</gene>
<dbReference type="Gene3D" id="3.40.50.970">
    <property type="match status" value="2"/>
</dbReference>
<dbReference type="GO" id="GO:0000287">
    <property type="term" value="F:magnesium ion binding"/>
    <property type="evidence" value="ECO:0007669"/>
    <property type="project" value="InterPro"/>
</dbReference>
<name>A0A160VCH9_9ZZZZ</name>
<dbReference type="PANTHER" id="PTHR18968">
    <property type="entry name" value="THIAMINE PYROPHOSPHATE ENZYMES"/>
    <property type="match status" value="1"/>
</dbReference>
<dbReference type="InterPro" id="IPR045229">
    <property type="entry name" value="TPP_enz"/>
</dbReference>
<dbReference type="NCBIfam" id="NF006122">
    <property type="entry name" value="PRK08266.1"/>
    <property type="match status" value="1"/>
</dbReference>
<dbReference type="GO" id="GO:0003984">
    <property type="term" value="F:acetolactate synthase activity"/>
    <property type="evidence" value="ECO:0007669"/>
    <property type="project" value="UniProtKB-EC"/>
</dbReference>
<dbReference type="Pfam" id="PF02776">
    <property type="entry name" value="TPP_enzyme_N"/>
    <property type="match status" value="1"/>
</dbReference>
<reference evidence="7" key="1">
    <citation type="submission" date="2015-10" db="EMBL/GenBank/DDBJ databases">
        <authorList>
            <person name="Gilbert D.G."/>
        </authorList>
    </citation>
    <scope>NUCLEOTIDE SEQUENCE</scope>
</reference>
<feature type="domain" description="Thiamine pyrophosphate enzyme TPP-binding" evidence="5">
    <location>
        <begin position="379"/>
        <end position="523"/>
    </location>
</feature>
<dbReference type="InterPro" id="IPR012000">
    <property type="entry name" value="Thiamin_PyroP_enz_cen_dom"/>
</dbReference>
<dbReference type="SUPFAM" id="SSF52518">
    <property type="entry name" value="Thiamin diphosphate-binding fold (THDP-binding)"/>
    <property type="match status" value="2"/>
</dbReference>
<dbReference type="PROSITE" id="PS00187">
    <property type="entry name" value="TPP_ENZYMES"/>
    <property type="match status" value="1"/>
</dbReference>
<evidence type="ECO:0000259" key="4">
    <source>
        <dbReference type="Pfam" id="PF00205"/>
    </source>
</evidence>
<dbReference type="GO" id="GO:0009097">
    <property type="term" value="P:isoleucine biosynthetic process"/>
    <property type="evidence" value="ECO:0007669"/>
    <property type="project" value="TreeGrafter"/>
</dbReference>
<accession>A0A160VCH9</accession>
<evidence type="ECO:0000313" key="7">
    <source>
        <dbReference type="EMBL" id="CUV05739.1"/>
    </source>
</evidence>
<dbReference type="CDD" id="cd00568">
    <property type="entry name" value="TPP_enzymes"/>
    <property type="match status" value="1"/>
</dbReference>
<feature type="domain" description="Thiamine pyrophosphate enzyme central" evidence="4">
    <location>
        <begin position="193"/>
        <end position="321"/>
    </location>
</feature>
<comment type="similarity">
    <text evidence="1 3">Belongs to the TPP enzyme family.</text>
</comment>
<dbReference type="CDD" id="cd07035">
    <property type="entry name" value="TPP_PYR_POX_like"/>
    <property type="match status" value="1"/>
</dbReference>
<dbReference type="PANTHER" id="PTHR18968:SF167">
    <property type="entry name" value="ACETOLACTATE SYNTHASE LARGE SUBUNIT ILVB2-RELATED"/>
    <property type="match status" value="1"/>
</dbReference>
<dbReference type="AlphaFoldDB" id="A0A160VCH9"/>
<dbReference type="InterPro" id="IPR011766">
    <property type="entry name" value="TPP_enzyme_TPP-bd"/>
</dbReference>
<proteinExistence type="inferred from homology"/>
<dbReference type="InterPro" id="IPR000399">
    <property type="entry name" value="TPP-bd_CS"/>
</dbReference>
<dbReference type="EMBL" id="FAXA01000464">
    <property type="protein sequence ID" value="CUV05739.1"/>
    <property type="molecule type" value="Genomic_DNA"/>
</dbReference>
<dbReference type="GO" id="GO:0005948">
    <property type="term" value="C:acetolactate synthase complex"/>
    <property type="evidence" value="ECO:0007669"/>
    <property type="project" value="TreeGrafter"/>
</dbReference>
<sequence length="536" mass="57618">MVKMTGGQALAKSLYREGVRVIFGLPGVQLYHMMDGLYDEPGIRFITVRHEQATAYMADGYARASGEIGTALMVPGPGLLNASSGISTAYSASSPVLVVCGQIERDEIGGDRGMLHEVNDQLDAIAPVTKWAKRIMDPAEVPEIVHQAFHHLKNGRPRPVEIEIPPETLAEVAEVELLEPEAPRPVAASKEQIEAAAEALAGALNPLIWAGGGVITAQGSEALTKLAEFLQSPVVTTAEGKGAISDHHPLALGALWLRNDTIARKEHGHDVILAVGTRLVTSQWLDGQQVIQIDVDPEEIGRHYENTLRVEGDAKLTMEDLLTALSAKTLAKADRTAEVAAQKAQRNDDIIKVEPQGELLEAVRKAMPEDSILISGMTQMGYYSRAHYPVYEPRTFITSSYSGNLGYAYPTALGAKVAQPGKAVVCISGDGGFMFNSQEMSTAVAHNINVVVVVFNDNAYGNVKRDQMNQFNGRTIGVELHNPDFVKLAEAYGAKGFVANGPAELESTLKMALTLDAPVLIEVPVGPMPSPFFKPS</sequence>
<protein>
    <submittedName>
        <fullName evidence="7">Acetolactate synthase large subunit</fullName>
        <ecNumber evidence="7">2.2.1.6</ecNumber>
    </submittedName>
</protein>
<keyword evidence="7" id="KW-0808">Transferase</keyword>
<dbReference type="InterPro" id="IPR029061">
    <property type="entry name" value="THDP-binding"/>
</dbReference>
<dbReference type="InterPro" id="IPR029035">
    <property type="entry name" value="DHS-like_NAD/FAD-binding_dom"/>
</dbReference>
<dbReference type="FunFam" id="3.40.50.970:FF:000007">
    <property type="entry name" value="Acetolactate synthase"/>
    <property type="match status" value="1"/>
</dbReference>
<dbReference type="EC" id="2.2.1.6" evidence="7"/>
<dbReference type="Pfam" id="PF00205">
    <property type="entry name" value="TPP_enzyme_M"/>
    <property type="match status" value="1"/>
</dbReference>
<dbReference type="SUPFAM" id="SSF52467">
    <property type="entry name" value="DHS-like NAD/FAD-binding domain"/>
    <property type="match status" value="1"/>
</dbReference>
<feature type="domain" description="Thiamine pyrophosphate enzyme N-terminal TPP-binding" evidence="6">
    <location>
        <begin position="4"/>
        <end position="122"/>
    </location>
</feature>
<keyword evidence="2 3" id="KW-0786">Thiamine pyrophosphate</keyword>
<dbReference type="GO" id="GO:0050660">
    <property type="term" value="F:flavin adenine dinucleotide binding"/>
    <property type="evidence" value="ECO:0007669"/>
    <property type="project" value="TreeGrafter"/>
</dbReference>
<evidence type="ECO:0000256" key="1">
    <source>
        <dbReference type="ARBA" id="ARBA00007812"/>
    </source>
</evidence>
<dbReference type="GO" id="GO:0009099">
    <property type="term" value="P:L-valine biosynthetic process"/>
    <property type="evidence" value="ECO:0007669"/>
    <property type="project" value="TreeGrafter"/>
</dbReference>